<keyword evidence="5 7" id="KW-1133">Transmembrane helix</keyword>
<comment type="subcellular location">
    <subcellularLocation>
        <location evidence="1">Cell membrane</location>
        <topology evidence="1">Multi-pass membrane protein</topology>
    </subcellularLocation>
</comment>
<dbReference type="HOGENOM" id="CLU_1728379_0_0_0"/>
<evidence type="ECO:0000256" key="2">
    <source>
        <dbReference type="ARBA" id="ARBA00009298"/>
    </source>
</evidence>
<dbReference type="KEGG" id="dge:Dgeo_0853"/>
<organism evidence="9 10">
    <name type="scientific">Deinococcus geothermalis (strain DSM 11300 / CIP 105573 / AG-3a)</name>
    <dbReference type="NCBI Taxonomy" id="319795"/>
    <lineage>
        <taxon>Bacteria</taxon>
        <taxon>Thermotogati</taxon>
        <taxon>Deinococcota</taxon>
        <taxon>Deinococci</taxon>
        <taxon>Deinococcales</taxon>
        <taxon>Deinococcaceae</taxon>
        <taxon>Deinococcus</taxon>
    </lineage>
</organism>
<evidence type="ECO:0000256" key="7">
    <source>
        <dbReference type="SAM" id="Phobius"/>
    </source>
</evidence>
<protein>
    <submittedName>
        <fullName evidence="9">Mg2+ transport protein C, MgtC</fullName>
    </submittedName>
</protein>
<comment type="similarity">
    <text evidence="2">Belongs to the MgtC/SapB family.</text>
</comment>
<dbReference type="PANTHER" id="PTHR33778:SF1">
    <property type="entry name" value="MAGNESIUM TRANSPORTER YHID-RELATED"/>
    <property type="match status" value="1"/>
</dbReference>
<reference evidence="9" key="1">
    <citation type="submission" date="2006-04" db="EMBL/GenBank/DDBJ databases">
        <title>Complete sequence of chromosome of Deinococcus geothermalis DSM 11300.</title>
        <authorList>
            <consortium name="US DOE Joint Genome Institute"/>
            <person name="Copeland A."/>
            <person name="Lucas S."/>
            <person name="Lapidus A."/>
            <person name="Barry K."/>
            <person name="Detter J.C."/>
            <person name="Glavina del Rio T."/>
            <person name="Hammon N."/>
            <person name="Israni S."/>
            <person name="Dalin E."/>
            <person name="Tice H."/>
            <person name="Pitluck S."/>
            <person name="Brettin T."/>
            <person name="Bruce D."/>
            <person name="Han C."/>
            <person name="Tapia R."/>
            <person name="Saunders E."/>
            <person name="Gilna P."/>
            <person name="Schmutz J."/>
            <person name="Larimer F."/>
            <person name="Land M."/>
            <person name="Hauser L."/>
            <person name="Kyrpides N."/>
            <person name="Kim E."/>
            <person name="Daly M.J."/>
            <person name="Fredrickson J.K."/>
            <person name="Makarova K.S."/>
            <person name="Gaidamakova E.K."/>
            <person name="Zhai M."/>
            <person name="Richardson P."/>
        </authorList>
    </citation>
    <scope>NUCLEOTIDE SEQUENCE</scope>
    <source>
        <strain evidence="9">DSM 11300</strain>
    </source>
</reference>
<dbReference type="PANTHER" id="PTHR33778">
    <property type="entry name" value="PROTEIN MGTC"/>
    <property type="match status" value="1"/>
</dbReference>
<name>Q1J029_DEIGD</name>
<dbReference type="InterPro" id="IPR003416">
    <property type="entry name" value="MgtC/SapB/SrpB/YhiD_fam"/>
</dbReference>
<dbReference type="Proteomes" id="UP000002431">
    <property type="component" value="Chromosome"/>
</dbReference>
<dbReference type="eggNOG" id="COG1285">
    <property type="taxonomic scope" value="Bacteria"/>
</dbReference>
<feature type="domain" description="MgtC/SapB/SrpB/YhiD N-terminal" evidence="8">
    <location>
        <begin position="14"/>
        <end position="63"/>
    </location>
</feature>
<evidence type="ECO:0000259" key="8">
    <source>
        <dbReference type="Pfam" id="PF02308"/>
    </source>
</evidence>
<evidence type="ECO:0000256" key="5">
    <source>
        <dbReference type="ARBA" id="ARBA00022989"/>
    </source>
</evidence>
<dbReference type="GO" id="GO:0005886">
    <property type="term" value="C:plasma membrane"/>
    <property type="evidence" value="ECO:0007669"/>
    <property type="project" value="UniProtKB-SubCell"/>
</dbReference>
<dbReference type="AlphaFoldDB" id="Q1J029"/>
<proteinExistence type="inferred from homology"/>
<accession>Q1J029</accession>
<dbReference type="PRINTS" id="PR01837">
    <property type="entry name" value="MGTCSAPBPROT"/>
</dbReference>
<dbReference type="InterPro" id="IPR049177">
    <property type="entry name" value="MgtC_SapB_SrpB_YhiD_N"/>
</dbReference>
<evidence type="ECO:0000256" key="1">
    <source>
        <dbReference type="ARBA" id="ARBA00004651"/>
    </source>
</evidence>
<sequence length="151" mass="16511">METFWSELQLMQGLLAAFVLSGLIGWERQQRGHNAGLRTHILVGVSAALFVVLADTLILRFSDDSAQVRFDLVGVLSAVFTLKSSVPSPCTPGQRAGQLGKSCIQYPTWLPSSDRPWCATACMRTCAGRCWTANSPPASGWVRQNWANGWV</sequence>
<dbReference type="Pfam" id="PF02308">
    <property type="entry name" value="MgtC"/>
    <property type="match status" value="1"/>
</dbReference>
<keyword evidence="6 7" id="KW-0472">Membrane</keyword>
<evidence type="ECO:0000256" key="3">
    <source>
        <dbReference type="ARBA" id="ARBA00022475"/>
    </source>
</evidence>
<dbReference type="EMBL" id="CP000359">
    <property type="protein sequence ID" value="ABF45155.1"/>
    <property type="molecule type" value="Genomic_DNA"/>
</dbReference>
<keyword evidence="3" id="KW-1003">Cell membrane</keyword>
<evidence type="ECO:0000256" key="4">
    <source>
        <dbReference type="ARBA" id="ARBA00022692"/>
    </source>
</evidence>
<keyword evidence="10" id="KW-1185">Reference proteome</keyword>
<dbReference type="STRING" id="319795.Dgeo_0853"/>
<keyword evidence="4 7" id="KW-0812">Transmembrane</keyword>
<evidence type="ECO:0000313" key="9">
    <source>
        <dbReference type="EMBL" id="ABF45155.1"/>
    </source>
</evidence>
<evidence type="ECO:0000256" key="6">
    <source>
        <dbReference type="ARBA" id="ARBA00023136"/>
    </source>
</evidence>
<gene>
    <name evidence="9" type="ordered locus">Dgeo_0853</name>
</gene>
<feature type="transmembrane region" description="Helical" evidence="7">
    <location>
        <begin position="41"/>
        <end position="59"/>
    </location>
</feature>
<evidence type="ECO:0000313" key="10">
    <source>
        <dbReference type="Proteomes" id="UP000002431"/>
    </source>
</evidence>